<accession>A0A1B1YWM7</accession>
<evidence type="ECO:0000313" key="2">
    <source>
        <dbReference type="EMBL" id="ANX05172.1"/>
    </source>
</evidence>
<dbReference type="KEGG" id="gbi:PG2T_13945"/>
<sequence length="508" mass="53033">MTLFKLNPLAAACAAALSLSAGQALALTAFEAPDVDIYLSGASAPQNLLGEIAKKMFVGTEGTDYFVYYDNGGTPALGTTSDDGKSYRAYYGVVKNDPSIKTSLHGKKVLLVNRAKGGSVWGVNPVARAEAIATMKIDAASCVLDAGKYRCPQVGNDLAVDANNRIPDFGVSDVEPNMFKGPLNVEFGATQLDPEQATVFAGTQFGANSLMMGIVATNAVPDTLPISHAEYGAMLSGLIGDWSQVADGSTTGAVAVCRRVQGSGTQASYNWFFNNFPCAKDGLHGTSASTEPARMVDSAGYNGAHAGTAADPILIDPSAGYTVVENPSSGNVRDCLARAQSGTDHQFTGDDGKVYRVQFSKASATKAIGVLSLDSLGSENGWSFRALDGAGKLTGIGTFVCSNANQLECGIAPVKANHREGRYDFAVELSFQYRNTTVNAVPALGGLKKDVADEFVELIGDPTVLNTLAAGPKEATIALPINYDPTLDTNVAKATHYGNTCAPLQKSF</sequence>
<keyword evidence="1" id="KW-0732">Signal</keyword>
<feature type="chain" id="PRO_5008533058" description="PBP domain-containing protein" evidence="1">
    <location>
        <begin position="27"/>
        <end position="508"/>
    </location>
</feature>
<evidence type="ECO:0000313" key="3">
    <source>
        <dbReference type="Proteomes" id="UP000092952"/>
    </source>
</evidence>
<dbReference type="OrthoDB" id="5559748at2"/>
<organism evidence="2 3">
    <name type="scientific">Immundisolibacter cernigliae</name>
    <dbReference type="NCBI Taxonomy" id="1810504"/>
    <lineage>
        <taxon>Bacteria</taxon>
        <taxon>Pseudomonadati</taxon>
        <taxon>Pseudomonadota</taxon>
        <taxon>Gammaproteobacteria</taxon>
        <taxon>Immundisolibacterales</taxon>
        <taxon>Immundisolibacteraceae</taxon>
        <taxon>Immundisolibacter</taxon>
    </lineage>
</organism>
<proteinExistence type="predicted"/>
<dbReference type="InParanoid" id="A0A1B1YWM7"/>
<feature type="signal peptide" evidence="1">
    <location>
        <begin position="1"/>
        <end position="26"/>
    </location>
</feature>
<reference evidence="3" key="1">
    <citation type="submission" date="2016-03" db="EMBL/GenBank/DDBJ databases">
        <title>Complete genome sequence of Solimmundus cernigliae, representing a novel lineage of polycyclic aromatic hydrocarbon degraders within the Gammaproteobacteria.</title>
        <authorList>
            <person name="Singleton D.R."/>
            <person name="Dickey A.N."/>
            <person name="Scholl E.H."/>
            <person name="Wright F.A."/>
            <person name="Aitken M.D."/>
        </authorList>
    </citation>
    <scope>NUCLEOTIDE SEQUENCE [LARGE SCALE GENOMIC DNA]</scope>
    <source>
        <strain evidence="3">TR3.2</strain>
    </source>
</reference>
<dbReference type="AlphaFoldDB" id="A0A1B1YWM7"/>
<protein>
    <recommendedName>
        <fullName evidence="4">PBP domain-containing protein</fullName>
    </recommendedName>
</protein>
<dbReference type="RefSeq" id="WP_068806800.1">
    <property type="nucleotide sequence ID" value="NZ_CP014671.1"/>
</dbReference>
<keyword evidence="3" id="KW-1185">Reference proteome</keyword>
<evidence type="ECO:0000256" key="1">
    <source>
        <dbReference type="SAM" id="SignalP"/>
    </source>
</evidence>
<dbReference type="Proteomes" id="UP000092952">
    <property type="component" value="Chromosome"/>
</dbReference>
<dbReference type="EMBL" id="CP014671">
    <property type="protein sequence ID" value="ANX05172.1"/>
    <property type="molecule type" value="Genomic_DNA"/>
</dbReference>
<name>A0A1B1YWM7_9GAMM</name>
<evidence type="ECO:0008006" key="4">
    <source>
        <dbReference type="Google" id="ProtNLM"/>
    </source>
</evidence>
<gene>
    <name evidence="2" type="ORF">PG2T_13945</name>
</gene>